<name>A0A3G6YM76_ACIPI</name>
<evidence type="ECO:0000313" key="1">
    <source>
        <dbReference type="EMBL" id="AZC00895.1"/>
    </source>
</evidence>
<reference evidence="1 2" key="2">
    <citation type="submission" date="2018-12" db="EMBL/GenBank/DDBJ databases">
        <title>Molecular Epidemiology of Emerging Carbapenem-Resistance in Acinetobacter nosocomialis and Acinetobacter pittii in Taiwan, 2010-2014.</title>
        <authorList>
            <person name="Huang W.-C."/>
            <person name="Wang H.-Y."/>
            <person name="Lai J.-F."/>
            <person name="Lauderdale T.-L."/>
            <person name="Sytwu H.-K."/>
        </authorList>
    </citation>
    <scope>NUCLEOTIDE SEQUENCE [LARGE SCALE GENOMIC DNA]</scope>
    <source>
        <strain evidence="1 2">2014S06-099</strain>
    </source>
</reference>
<gene>
    <name evidence="1" type="ORF">DKE52_014290</name>
</gene>
<accession>A0A3G6YM76</accession>
<proteinExistence type="predicted"/>
<reference evidence="1 2" key="1">
    <citation type="submission" date="2018-11" db="EMBL/GenBank/DDBJ databases">
        <authorList>
            <person name="Kuo S.-C."/>
            <person name="Chen F.-J."/>
            <person name="Liao Y.-C."/>
        </authorList>
    </citation>
    <scope>NUCLEOTIDE SEQUENCE [LARGE SCALE GENOMIC DNA]</scope>
    <source>
        <strain evidence="1 2">2014S06-099</strain>
    </source>
</reference>
<evidence type="ECO:0000313" key="2">
    <source>
        <dbReference type="Proteomes" id="UP000254410"/>
    </source>
</evidence>
<sequence>MNAAINSDVLGNATALNPLDLPGLELVFHHPTFIKVINELKAPKSHTNEFGGGYKYRSAEDIQEALKPLLVKYKCTVITRKFDTSDGFEIYAYMVFKDQKYIRCDVPGEAKHDFDRDLSSNKKFQRLNKMLHIKAMPKNTLLAIC</sequence>
<dbReference type="Pfam" id="PF04404">
    <property type="entry name" value="ERF"/>
    <property type="match status" value="1"/>
</dbReference>
<dbReference type="AlphaFoldDB" id="A0A3G6YM76"/>
<protein>
    <submittedName>
        <fullName evidence="1">Uncharacterized protein</fullName>
    </submittedName>
</protein>
<dbReference type="InterPro" id="IPR007499">
    <property type="entry name" value="ERF_bacteria_virus"/>
</dbReference>
<dbReference type="EMBL" id="CP033540">
    <property type="protein sequence ID" value="AZC00895.1"/>
    <property type="molecule type" value="Genomic_DNA"/>
</dbReference>
<organism evidence="1 2">
    <name type="scientific">Acinetobacter pittii</name>
    <name type="common">Acinetobacter genomosp. 3</name>
    <dbReference type="NCBI Taxonomy" id="48296"/>
    <lineage>
        <taxon>Bacteria</taxon>
        <taxon>Pseudomonadati</taxon>
        <taxon>Pseudomonadota</taxon>
        <taxon>Gammaproteobacteria</taxon>
        <taxon>Moraxellales</taxon>
        <taxon>Moraxellaceae</taxon>
        <taxon>Acinetobacter</taxon>
        <taxon>Acinetobacter calcoaceticus/baumannii complex</taxon>
    </lineage>
</organism>
<dbReference type="Proteomes" id="UP000254410">
    <property type="component" value="Chromosome"/>
</dbReference>